<evidence type="ECO:0000313" key="1">
    <source>
        <dbReference type="EMBL" id="SDF62732.1"/>
    </source>
</evidence>
<dbReference type="EMBL" id="FNAY01000014">
    <property type="protein sequence ID" value="SDF62732.1"/>
    <property type="molecule type" value="Genomic_DNA"/>
</dbReference>
<organism evidence="1 2">
    <name type="scientific">Rhodobacter capsulatus</name>
    <name type="common">Rhodopseudomonas capsulata</name>
    <dbReference type="NCBI Taxonomy" id="1061"/>
    <lineage>
        <taxon>Bacteria</taxon>
        <taxon>Pseudomonadati</taxon>
        <taxon>Pseudomonadota</taxon>
        <taxon>Alphaproteobacteria</taxon>
        <taxon>Rhodobacterales</taxon>
        <taxon>Rhodobacter group</taxon>
        <taxon>Rhodobacter</taxon>
    </lineage>
</organism>
<accession>A0A1G7MLW3</accession>
<dbReference type="SUPFAM" id="SSF53448">
    <property type="entry name" value="Nucleotide-diphospho-sugar transferases"/>
    <property type="match status" value="1"/>
</dbReference>
<dbReference type="RefSeq" id="WP_074554800.1">
    <property type="nucleotide sequence ID" value="NZ_CP119563.1"/>
</dbReference>
<name>A0A1G7MLW3_RHOCA</name>
<reference evidence="1 2" key="1">
    <citation type="submission" date="2016-10" db="EMBL/GenBank/DDBJ databases">
        <authorList>
            <person name="de Groot N.N."/>
        </authorList>
    </citation>
    <scope>NUCLEOTIDE SEQUENCE [LARGE SCALE GENOMIC DNA]</scope>
    <source>
        <strain evidence="2">DSM 938 / 37b4</strain>
    </source>
</reference>
<gene>
    <name evidence="1" type="ORF">SAMN04244550_02554</name>
</gene>
<sequence>MDRVVLCMKWGTLYGPDYVNVLYNAVRAHLPGPFRFVCLTDDATGIDPGVECFPVPDFGLRPDLWQIGGWPKIGVFQRDLYGLRGRALFIDLDMMILSDLTPFFDHPAPFIATDMGANWKPRAGKGPEEPGTCLFAFTLGAEPQIYERFNEDRNGHAHRFGLEQNCVAAFANAITCWPADWVISFKRHLRPPALLGAVLPVRRPPASAKVLAFHGRPRPLDLIRKGWWGELPNIGRGPVGWMRDYWLRYGGN</sequence>
<dbReference type="InterPro" id="IPR029044">
    <property type="entry name" value="Nucleotide-diphossugar_trans"/>
</dbReference>
<evidence type="ECO:0000313" key="2">
    <source>
        <dbReference type="Proteomes" id="UP000183812"/>
    </source>
</evidence>
<dbReference type="AlphaFoldDB" id="A0A1G7MLW3"/>
<dbReference type="OrthoDB" id="564871at2"/>
<dbReference type="Proteomes" id="UP000183812">
    <property type="component" value="Unassembled WGS sequence"/>
</dbReference>
<protein>
    <recommendedName>
        <fullName evidence="3">Glycosyltransferase</fullName>
    </recommendedName>
</protein>
<evidence type="ECO:0008006" key="3">
    <source>
        <dbReference type="Google" id="ProtNLM"/>
    </source>
</evidence>
<proteinExistence type="predicted"/>